<keyword evidence="1" id="KW-0963">Cytoplasm</keyword>
<dbReference type="OrthoDB" id="9796039at2"/>
<evidence type="ECO:0000256" key="1">
    <source>
        <dbReference type="ARBA" id="ARBA00022490"/>
    </source>
</evidence>
<evidence type="ECO:0000259" key="5">
    <source>
        <dbReference type="Pfam" id="PF12867"/>
    </source>
</evidence>
<dbReference type="InterPro" id="IPR024775">
    <property type="entry name" value="DinB-like"/>
</dbReference>
<keyword evidence="2" id="KW-0479">Metal-binding</keyword>
<proteinExistence type="inferred from homology"/>
<evidence type="ECO:0000313" key="6">
    <source>
        <dbReference type="EMBL" id="TDX01120.1"/>
    </source>
</evidence>
<comment type="caution">
    <text evidence="6">The sequence shown here is derived from an EMBL/GenBank/DDBJ whole genome shotgun (WGS) entry which is preliminary data.</text>
</comment>
<sequence>MNDPRYPIGKYEPQPYSDRQRDNWIADIRFLPTLLEKTVSPLDAAQLGTPYREGGWTVQQLVHHVADSHLNAYTRFKLGLTEDTPTIRPYDEKAWAQLADTALPINLSLTLLHALHARWVAVLESITDWNREVVHPETGKHLSLWTLLGMYAWHGKHHVAHITSLIEAKGW</sequence>
<reference evidence="6 7" key="1">
    <citation type="submission" date="2019-03" db="EMBL/GenBank/DDBJ databases">
        <title>Genomic Encyclopedia of Type Strains, Phase IV (KMG-IV): sequencing the most valuable type-strain genomes for metagenomic binning, comparative biology and taxonomic classification.</title>
        <authorList>
            <person name="Goeker M."/>
        </authorList>
    </citation>
    <scope>NUCLEOTIDE SEQUENCE [LARGE SCALE GENOMIC DNA]</scope>
    <source>
        <strain evidence="6 7">DSM 100059</strain>
    </source>
</reference>
<dbReference type="GO" id="GO:0046872">
    <property type="term" value="F:metal ion binding"/>
    <property type="evidence" value="ECO:0007669"/>
    <property type="project" value="UniProtKB-KW"/>
</dbReference>
<dbReference type="AlphaFoldDB" id="A0A4R8DSD2"/>
<feature type="domain" description="DinB-like" evidence="5">
    <location>
        <begin position="32"/>
        <end position="162"/>
    </location>
</feature>
<dbReference type="Proteomes" id="UP000294498">
    <property type="component" value="Unassembled WGS sequence"/>
</dbReference>
<dbReference type="Pfam" id="PF12867">
    <property type="entry name" value="DinB_2"/>
    <property type="match status" value="1"/>
</dbReference>
<evidence type="ECO:0000256" key="3">
    <source>
        <dbReference type="ARBA" id="ARBA00022801"/>
    </source>
</evidence>
<accession>A0A4R8DSD2</accession>
<dbReference type="RefSeq" id="WP_133993399.1">
    <property type="nucleotide sequence ID" value="NZ_SODV01000001.1"/>
</dbReference>
<name>A0A4R8DSD2_9BACT</name>
<evidence type="ECO:0000256" key="2">
    <source>
        <dbReference type="ARBA" id="ARBA00022723"/>
    </source>
</evidence>
<keyword evidence="7" id="KW-1185">Reference proteome</keyword>
<organism evidence="6 7">
    <name type="scientific">Dinghuibacter silviterrae</name>
    <dbReference type="NCBI Taxonomy" id="1539049"/>
    <lineage>
        <taxon>Bacteria</taxon>
        <taxon>Pseudomonadati</taxon>
        <taxon>Bacteroidota</taxon>
        <taxon>Chitinophagia</taxon>
        <taxon>Chitinophagales</taxon>
        <taxon>Chitinophagaceae</taxon>
        <taxon>Dinghuibacter</taxon>
    </lineage>
</organism>
<dbReference type="InterPro" id="IPR034660">
    <property type="entry name" value="DinB/YfiT-like"/>
</dbReference>
<dbReference type="Gene3D" id="1.20.120.450">
    <property type="entry name" value="dinb family like domain"/>
    <property type="match status" value="1"/>
</dbReference>
<dbReference type="InterPro" id="IPR023774">
    <property type="entry name" value="Put_metal_dep_hydrolase_YfiT"/>
</dbReference>
<gene>
    <name evidence="6" type="ORF">EDB95_2151</name>
</gene>
<keyword evidence="4" id="KW-0862">Zinc</keyword>
<evidence type="ECO:0000313" key="7">
    <source>
        <dbReference type="Proteomes" id="UP000294498"/>
    </source>
</evidence>
<evidence type="ECO:0000256" key="4">
    <source>
        <dbReference type="ARBA" id="ARBA00022833"/>
    </source>
</evidence>
<dbReference type="SUPFAM" id="SSF109854">
    <property type="entry name" value="DinB/YfiT-like putative metalloenzymes"/>
    <property type="match status" value="1"/>
</dbReference>
<protein>
    <submittedName>
        <fullName evidence="6">DinB family protein</fullName>
    </submittedName>
</protein>
<dbReference type="GO" id="GO:0016787">
    <property type="term" value="F:hydrolase activity"/>
    <property type="evidence" value="ECO:0007669"/>
    <property type="project" value="UniProtKB-KW"/>
</dbReference>
<dbReference type="EMBL" id="SODV01000001">
    <property type="protein sequence ID" value="TDX01120.1"/>
    <property type="molecule type" value="Genomic_DNA"/>
</dbReference>
<dbReference type="NCBIfam" id="NF009807">
    <property type="entry name" value="PRK13291.1"/>
    <property type="match status" value="1"/>
</dbReference>
<dbReference type="HAMAP" id="MF_01256">
    <property type="entry name" value="YfiT_hydrol"/>
    <property type="match status" value="1"/>
</dbReference>
<keyword evidence="3" id="KW-0378">Hydrolase</keyword>